<evidence type="ECO:0000256" key="3">
    <source>
        <dbReference type="ARBA" id="ARBA00051922"/>
    </source>
</evidence>
<evidence type="ECO:0000256" key="7">
    <source>
        <dbReference type="ARBA" id="ARBA00076136"/>
    </source>
</evidence>
<protein>
    <recommendedName>
        <fullName evidence="6">Rifampicin phosphotransferase</fullName>
        <ecNumber evidence="5">2.7.9.6</ecNumber>
    </recommendedName>
    <alternativeName>
        <fullName evidence="7">Rifampin phosphotransferase</fullName>
    </alternativeName>
</protein>
<dbReference type="Gene3D" id="3.30.470.20">
    <property type="entry name" value="ATP-grasp fold, B domain"/>
    <property type="match status" value="1"/>
</dbReference>
<comment type="similarity">
    <text evidence="4">Belongs to the rifampicin phosphotransferase family.</text>
</comment>
<dbReference type="SUPFAM" id="SSF56059">
    <property type="entry name" value="Glutathione synthetase ATP-binding domain-like"/>
    <property type="match status" value="1"/>
</dbReference>
<dbReference type="Pfam" id="PF00391">
    <property type="entry name" value="PEP-utilizers"/>
    <property type="match status" value="1"/>
</dbReference>
<evidence type="ECO:0000259" key="9">
    <source>
        <dbReference type="Pfam" id="PF01326"/>
    </source>
</evidence>
<keyword evidence="2" id="KW-0067">ATP-binding</keyword>
<sequence length="871" mass="97347">MRNYTLDFHDITINDLPLVGGKGLNLGVLAKIPEVRVPAGFCITAAAFKKIIAENPEIQKAFEDLSSCPADDFAGISSAARKIRGLIEAVEIPEDIRQEIVRRHAEYGEHDEYAVRSSATAEDLPSASFAGQQDTYLNIKGSQEILHAVRRCWASLFTERAAVYRSQNGFAHGSVFLAVIVQRMIFPQVSGILFTADPVSSNRKMLSIDASYGLGEALVSGVVSADNYKVQNGQIVQKTVSTKKVAVYPIPGGGTEERPVEAGKQQLQALSDGEILKLAQLGRHIEAHFHNPQDIEWCLDKGQIFILQSRPITTLFPLPPKKDDALRLYMSIGHRQMMTAPINPLGMSFFGFMPDIPMDAIGGRLYFDISHDLASWSGKKMLVNAMRKSDIKMHRALADFVKRKEVLPRGKRAFKIGSGALSWKFVFELFNVYFKNDRAIVKRVVAKNEASIRQAAEEIGLFSGDELIAFLLRDQENLKKNVYDPQGLAIIMVSIYAMMWINENMEKWLGEKNTADTLSQSVPDNVTSEMGLELLDVADAARNSPAVIRFLQNPDKDDFFGSIEKLEGGKTFSAAYREFLGKYGMRCAGEIDITQTRWIEQPSILAPTIISNIQNFHPNEKAARLQEGKFKAEMKEQELVSGLQRQRGGTRKIKKLKNHIRILDNYLGFREYPKFAFIRRYGIYKEALMEEARLLQERGAIREKEDIYYLFFDELQELIHTGHVDYRLIEERKAAYRQYSKMVPPRLITSEGEVLTGEYDTENMPPGALPGIAVSSGIVEGRARVVLRMEDAFLAEGDILVTAFTDPSWTPLFVSAKGLVTEVGGLMTHGAVIAREYGLPAVVGVENASRLIKDGQRIRINGSEGYVEVLS</sequence>
<keyword evidence="11" id="KW-1185">Reference proteome</keyword>
<dbReference type="RefSeq" id="WP_135503592.1">
    <property type="nucleotide sequence ID" value="NZ_JACHHE010000003.1"/>
</dbReference>
<evidence type="ECO:0000256" key="6">
    <source>
        <dbReference type="ARBA" id="ARBA00074400"/>
    </source>
</evidence>
<accession>A0A7W8CQV9</accession>
<keyword evidence="10" id="KW-0418">Kinase</keyword>
<name>A0A7W8CQV9_9BACL</name>
<dbReference type="NCBIfam" id="NF004878">
    <property type="entry name" value="PRK06241.1-3"/>
    <property type="match status" value="1"/>
</dbReference>
<evidence type="ECO:0000259" key="8">
    <source>
        <dbReference type="Pfam" id="PF00391"/>
    </source>
</evidence>
<dbReference type="GO" id="GO:0005524">
    <property type="term" value="F:ATP binding"/>
    <property type="evidence" value="ECO:0007669"/>
    <property type="project" value="UniProtKB-KW"/>
</dbReference>
<keyword evidence="1" id="KW-0547">Nucleotide-binding</keyword>
<evidence type="ECO:0000256" key="1">
    <source>
        <dbReference type="ARBA" id="ARBA00022741"/>
    </source>
</evidence>
<dbReference type="Pfam" id="PF01326">
    <property type="entry name" value="PPDK_N"/>
    <property type="match status" value="1"/>
</dbReference>
<dbReference type="Gene3D" id="3.50.30.10">
    <property type="entry name" value="Phosphohistidine domain"/>
    <property type="match status" value="1"/>
</dbReference>
<comment type="caution">
    <text evidence="10">The sequence shown here is derived from an EMBL/GenBank/DDBJ whole genome shotgun (WGS) entry which is preliminary data.</text>
</comment>
<reference evidence="10 11" key="1">
    <citation type="submission" date="2020-08" db="EMBL/GenBank/DDBJ databases">
        <title>Genomic Encyclopedia of Type Strains, Phase IV (KMG-IV): sequencing the most valuable type-strain genomes for metagenomic binning, comparative biology and taxonomic classification.</title>
        <authorList>
            <person name="Goeker M."/>
        </authorList>
    </citation>
    <scope>NUCLEOTIDE SEQUENCE [LARGE SCALE GENOMIC DNA]</scope>
    <source>
        <strain evidence="10 11">DSM 15895</strain>
    </source>
</reference>
<dbReference type="NCBIfam" id="NF004879">
    <property type="entry name" value="PRK06241.1-4"/>
    <property type="match status" value="1"/>
</dbReference>
<evidence type="ECO:0000313" key="11">
    <source>
        <dbReference type="Proteomes" id="UP000525923"/>
    </source>
</evidence>
<dbReference type="GO" id="GO:0016301">
    <property type="term" value="F:kinase activity"/>
    <property type="evidence" value="ECO:0007669"/>
    <property type="project" value="UniProtKB-KW"/>
</dbReference>
<dbReference type="FunFam" id="3.50.30.10:FF:000007">
    <property type="entry name" value="Phosphoenolpyruvate synthase"/>
    <property type="match status" value="1"/>
</dbReference>
<dbReference type="PANTHER" id="PTHR43615:SF1">
    <property type="entry name" value="PPDK_N DOMAIN-CONTAINING PROTEIN"/>
    <property type="match status" value="1"/>
</dbReference>
<dbReference type="Gene3D" id="3.30.1490.20">
    <property type="entry name" value="ATP-grasp fold, A domain"/>
    <property type="match status" value="1"/>
</dbReference>
<keyword evidence="10" id="KW-0670">Pyruvate</keyword>
<dbReference type="PANTHER" id="PTHR43615">
    <property type="entry name" value="PHOSPHOENOLPYRUVATE SYNTHASE-RELATED"/>
    <property type="match status" value="1"/>
</dbReference>
<organism evidence="10 11">
    <name type="scientific">Planococcus koreensis</name>
    <dbReference type="NCBI Taxonomy" id="112331"/>
    <lineage>
        <taxon>Bacteria</taxon>
        <taxon>Bacillati</taxon>
        <taxon>Bacillota</taxon>
        <taxon>Bacilli</taxon>
        <taxon>Bacillales</taxon>
        <taxon>Caryophanaceae</taxon>
        <taxon>Planococcus</taxon>
    </lineage>
</organism>
<feature type="domain" description="Pyruvate phosphate dikinase AMP/ATP-binding" evidence="9">
    <location>
        <begin position="17"/>
        <end position="315"/>
    </location>
</feature>
<dbReference type="NCBIfam" id="NF004877">
    <property type="entry name" value="PRK06241.1-2"/>
    <property type="match status" value="1"/>
</dbReference>
<gene>
    <name evidence="10" type="ORF">HNQ44_001215</name>
</gene>
<feature type="domain" description="PEP-utilising enzyme mobile" evidence="8">
    <location>
        <begin position="795"/>
        <end position="865"/>
    </location>
</feature>
<dbReference type="Proteomes" id="UP000525923">
    <property type="component" value="Unassembled WGS sequence"/>
</dbReference>
<evidence type="ECO:0000256" key="4">
    <source>
        <dbReference type="ARBA" id="ARBA00061332"/>
    </source>
</evidence>
<comment type="catalytic activity">
    <reaction evidence="3">
        <text>rifampicin + ATP + H2O = 21-phosphorifampicin + AMP + phosphate + 2 H(+)</text>
        <dbReference type="Rhea" id="RHEA:56304"/>
        <dbReference type="ChEBI" id="CHEBI:15377"/>
        <dbReference type="ChEBI" id="CHEBI:15378"/>
        <dbReference type="ChEBI" id="CHEBI:30616"/>
        <dbReference type="ChEBI" id="CHEBI:43474"/>
        <dbReference type="ChEBI" id="CHEBI:71365"/>
        <dbReference type="ChEBI" id="CHEBI:140195"/>
        <dbReference type="ChEBI" id="CHEBI:456215"/>
        <dbReference type="EC" id="2.7.9.6"/>
    </reaction>
    <physiologicalReaction direction="left-to-right" evidence="3">
        <dbReference type="Rhea" id="RHEA:56305"/>
    </physiologicalReaction>
</comment>
<dbReference type="AlphaFoldDB" id="A0A7W8CQV9"/>
<proteinExistence type="inferred from homology"/>
<dbReference type="InterPro" id="IPR051549">
    <property type="entry name" value="PEP_Utilizing_Enz"/>
</dbReference>
<dbReference type="NCBIfam" id="NF041857">
    <property type="entry name" value="RIF_Ptrans_rph"/>
    <property type="match status" value="1"/>
</dbReference>
<dbReference type="EMBL" id="JACHHE010000003">
    <property type="protein sequence ID" value="MBB5179791.1"/>
    <property type="molecule type" value="Genomic_DNA"/>
</dbReference>
<evidence type="ECO:0000256" key="5">
    <source>
        <dbReference type="ARBA" id="ARBA00066332"/>
    </source>
</evidence>
<dbReference type="InterPro" id="IPR036637">
    <property type="entry name" value="Phosphohistidine_dom_sf"/>
</dbReference>
<evidence type="ECO:0000313" key="10">
    <source>
        <dbReference type="EMBL" id="MBB5179791.1"/>
    </source>
</evidence>
<dbReference type="EC" id="2.7.9.6" evidence="5"/>
<dbReference type="InterPro" id="IPR002192">
    <property type="entry name" value="PPDK_AMP/ATP-bd"/>
</dbReference>
<dbReference type="InterPro" id="IPR008279">
    <property type="entry name" value="PEP-util_enz_mobile_dom"/>
</dbReference>
<keyword evidence="10" id="KW-0808">Transferase</keyword>
<dbReference type="FunFam" id="3.30.1490.20:FF:000010">
    <property type="entry name" value="Phosphoenolpyruvate synthase"/>
    <property type="match status" value="1"/>
</dbReference>
<dbReference type="OrthoDB" id="9765468at2"/>
<dbReference type="InterPro" id="IPR013815">
    <property type="entry name" value="ATP_grasp_subdomain_1"/>
</dbReference>
<evidence type="ECO:0000256" key="2">
    <source>
        <dbReference type="ARBA" id="ARBA00022840"/>
    </source>
</evidence>
<dbReference type="SUPFAM" id="SSF52009">
    <property type="entry name" value="Phosphohistidine domain"/>
    <property type="match status" value="1"/>
</dbReference>